<comment type="caution">
    <text evidence="1">The sequence shown here is derived from an EMBL/GenBank/DDBJ whole genome shotgun (WGS) entry which is preliminary data.</text>
</comment>
<reference evidence="1 2" key="1">
    <citation type="submission" date="2021-06" db="EMBL/GenBank/DDBJ databases">
        <title>Caerostris extrusa draft genome.</title>
        <authorList>
            <person name="Kono N."/>
            <person name="Arakawa K."/>
        </authorList>
    </citation>
    <scope>NUCLEOTIDE SEQUENCE [LARGE SCALE GENOMIC DNA]</scope>
</reference>
<keyword evidence="2" id="KW-1185">Reference proteome</keyword>
<dbReference type="Proteomes" id="UP001054945">
    <property type="component" value="Unassembled WGS sequence"/>
</dbReference>
<organism evidence="1 2">
    <name type="scientific">Caerostris extrusa</name>
    <name type="common">Bark spider</name>
    <name type="synonym">Caerostris bankana</name>
    <dbReference type="NCBI Taxonomy" id="172846"/>
    <lineage>
        <taxon>Eukaryota</taxon>
        <taxon>Metazoa</taxon>
        <taxon>Ecdysozoa</taxon>
        <taxon>Arthropoda</taxon>
        <taxon>Chelicerata</taxon>
        <taxon>Arachnida</taxon>
        <taxon>Araneae</taxon>
        <taxon>Araneomorphae</taxon>
        <taxon>Entelegynae</taxon>
        <taxon>Araneoidea</taxon>
        <taxon>Araneidae</taxon>
        <taxon>Caerostris</taxon>
    </lineage>
</organism>
<name>A0AAV4XMY9_CAEEX</name>
<accession>A0AAV4XMY9</accession>
<dbReference type="AlphaFoldDB" id="A0AAV4XMY9"/>
<proteinExistence type="predicted"/>
<evidence type="ECO:0000313" key="2">
    <source>
        <dbReference type="Proteomes" id="UP001054945"/>
    </source>
</evidence>
<sequence>MRAQKMAFHFRISFHYEELSFSFAVTVTNETGHKRTLKINFASAEHHLNSENEMERLEMRSIFRISTKRSISTGRKVKREKIRNLVKLPDDIYEASDVGMRRRNF</sequence>
<dbReference type="EMBL" id="BPLR01018052">
    <property type="protein sequence ID" value="GIY96475.1"/>
    <property type="molecule type" value="Genomic_DNA"/>
</dbReference>
<gene>
    <name evidence="1" type="ORF">CEXT_14791</name>
</gene>
<protein>
    <submittedName>
        <fullName evidence="1">Uncharacterized protein</fullName>
    </submittedName>
</protein>
<evidence type="ECO:0000313" key="1">
    <source>
        <dbReference type="EMBL" id="GIY96475.1"/>
    </source>
</evidence>